<dbReference type="RefSeq" id="WP_130534473.1">
    <property type="nucleotide sequence ID" value="NZ_SHMG01000005.1"/>
</dbReference>
<protein>
    <submittedName>
        <fullName evidence="1">Uncharacterized protein</fullName>
    </submittedName>
</protein>
<dbReference type="AlphaFoldDB" id="A0A4Q8M5Y6"/>
<reference evidence="1 2" key="1">
    <citation type="submission" date="2019-02" db="EMBL/GenBank/DDBJ databases">
        <title>WGS of Pseudoxanthomonas species novum from clinical isolates.</title>
        <authorList>
            <person name="Bernier A.-M."/>
            <person name="Bernard K."/>
            <person name="Vachon A."/>
        </authorList>
    </citation>
    <scope>NUCLEOTIDE SEQUENCE [LARGE SCALE GENOMIC DNA]</scope>
    <source>
        <strain evidence="1 2">NML130969</strain>
    </source>
</reference>
<evidence type="ECO:0000313" key="2">
    <source>
        <dbReference type="Proteomes" id="UP000294164"/>
    </source>
</evidence>
<name>A0A4Q8M5Y6_9GAMM</name>
<proteinExistence type="predicted"/>
<accession>A0A4Q8M5Y6</accession>
<dbReference type="OrthoDB" id="6040166at2"/>
<evidence type="ECO:0000313" key="1">
    <source>
        <dbReference type="EMBL" id="TAA42463.1"/>
    </source>
</evidence>
<sequence>MRTDLWSQFSDLVTGSSRILATVTAHNADGTSSLTTAEGAQIRARGQLGGVVPYNVWVQDGRVVETAPNLPIVQLTV</sequence>
<gene>
    <name evidence="1" type="ORF">EA655_10550</name>
</gene>
<dbReference type="EMBL" id="SHMG01000005">
    <property type="protein sequence ID" value="TAA42463.1"/>
    <property type="molecule type" value="Genomic_DNA"/>
</dbReference>
<comment type="caution">
    <text evidence="1">The sequence shown here is derived from an EMBL/GenBank/DDBJ whole genome shotgun (WGS) entry which is preliminary data.</text>
</comment>
<organism evidence="1 2">
    <name type="scientific">Pseudoxanthomonas winnipegensis</name>
    <dbReference type="NCBI Taxonomy" id="2480810"/>
    <lineage>
        <taxon>Bacteria</taxon>
        <taxon>Pseudomonadati</taxon>
        <taxon>Pseudomonadota</taxon>
        <taxon>Gammaproteobacteria</taxon>
        <taxon>Lysobacterales</taxon>
        <taxon>Lysobacteraceae</taxon>
        <taxon>Pseudoxanthomonas</taxon>
    </lineage>
</organism>
<dbReference type="Proteomes" id="UP000294164">
    <property type="component" value="Unassembled WGS sequence"/>
</dbReference>